<proteinExistence type="predicted"/>
<evidence type="ECO:0000313" key="6">
    <source>
        <dbReference type="EMBL" id="MBW8482558.1"/>
    </source>
</evidence>
<dbReference type="EMBL" id="JAIBOA010000005">
    <property type="protein sequence ID" value="MBW8482558.1"/>
    <property type="molecule type" value="Genomic_DNA"/>
</dbReference>
<dbReference type="SUPFAM" id="SSF55048">
    <property type="entry name" value="Probable ACP-binding domain of malonyl-CoA ACP transacylase"/>
    <property type="match status" value="1"/>
</dbReference>
<feature type="domain" description="Malonyl-CoA:ACP transacylase (MAT)" evidence="5">
    <location>
        <begin position="40"/>
        <end position="317"/>
    </location>
</feature>
<dbReference type="InterPro" id="IPR001227">
    <property type="entry name" value="Ac_transferase_dom_sf"/>
</dbReference>
<comment type="catalytic activity">
    <reaction evidence="4">
        <text>holo-[ACP] + malonyl-CoA = malonyl-[ACP] + CoA</text>
        <dbReference type="Rhea" id="RHEA:41792"/>
        <dbReference type="Rhea" id="RHEA-COMP:9623"/>
        <dbReference type="Rhea" id="RHEA-COMP:9685"/>
        <dbReference type="ChEBI" id="CHEBI:57287"/>
        <dbReference type="ChEBI" id="CHEBI:57384"/>
        <dbReference type="ChEBI" id="CHEBI:64479"/>
        <dbReference type="ChEBI" id="CHEBI:78449"/>
        <dbReference type="EC" id="2.3.1.39"/>
    </reaction>
</comment>
<keyword evidence="3 6" id="KW-0012">Acyltransferase</keyword>
<evidence type="ECO:0000256" key="2">
    <source>
        <dbReference type="ARBA" id="ARBA00022679"/>
    </source>
</evidence>
<dbReference type="InterPro" id="IPR016035">
    <property type="entry name" value="Acyl_Trfase/lysoPLipase"/>
</dbReference>
<reference evidence="6 7" key="1">
    <citation type="submission" date="2021-07" db="EMBL/GenBank/DDBJ databases">
        <title>Actinomadura sp. PM05-2 isolated from lichen.</title>
        <authorList>
            <person name="Somphong A."/>
            <person name="Phongsopitanun W."/>
            <person name="Tanasupawat S."/>
            <person name="Peongsungnone V."/>
        </authorList>
    </citation>
    <scope>NUCLEOTIDE SEQUENCE [LARGE SCALE GENOMIC DNA]</scope>
    <source>
        <strain evidence="6 7">PM05-2</strain>
    </source>
</reference>
<dbReference type="Gene3D" id="3.30.70.250">
    <property type="entry name" value="Malonyl-CoA ACP transacylase, ACP-binding"/>
    <property type="match status" value="1"/>
</dbReference>
<evidence type="ECO:0000259" key="5">
    <source>
        <dbReference type="SMART" id="SM00827"/>
    </source>
</evidence>
<dbReference type="Proteomes" id="UP000774570">
    <property type="component" value="Unassembled WGS sequence"/>
</dbReference>
<dbReference type="InterPro" id="IPR050858">
    <property type="entry name" value="Mal-CoA-ACP_Trans/PKS_FabD"/>
</dbReference>
<sequence>MGAAWPPDPGPGAVCAFLFAGTGSSGPPDLRRAVAAGGAVEEAVRGALAEVARGVPAGGPDLERVLVDDPASYGAVAGDAGTAQLAAYAASVAVVRGMAAAGVVPGFAVGQSFGEIAALVCAGVFTVAEGAAMAASLVGVLGERGAGGGMGLVLADERAAGELVAAAGEPSVVVACVNAPQATVLAGPQGALERVLAAAREGGVRAVRLAVPYLAHHPAMAGADEEWYKIIRGFRQRPLRMAVHSPVRGRAYRDDDDLHRALADCIVAPVRLPAALRAVHRAGARVFVEAGGGAALCQCARLAIPGARTLAPLEAAAPGGG</sequence>
<dbReference type="Pfam" id="PF00698">
    <property type="entry name" value="Acyl_transf_1"/>
    <property type="match status" value="1"/>
</dbReference>
<dbReference type="GO" id="GO:0016746">
    <property type="term" value="F:acyltransferase activity"/>
    <property type="evidence" value="ECO:0007669"/>
    <property type="project" value="UniProtKB-KW"/>
</dbReference>
<organism evidence="6 7">
    <name type="scientific">Actinomadura parmotrematis</name>
    <dbReference type="NCBI Taxonomy" id="2864039"/>
    <lineage>
        <taxon>Bacteria</taxon>
        <taxon>Bacillati</taxon>
        <taxon>Actinomycetota</taxon>
        <taxon>Actinomycetes</taxon>
        <taxon>Streptosporangiales</taxon>
        <taxon>Thermomonosporaceae</taxon>
        <taxon>Actinomadura</taxon>
    </lineage>
</organism>
<keyword evidence="7" id="KW-1185">Reference proteome</keyword>
<name>A0ABS7FSQ7_9ACTN</name>
<evidence type="ECO:0000256" key="1">
    <source>
        <dbReference type="ARBA" id="ARBA00013258"/>
    </source>
</evidence>
<dbReference type="Gene3D" id="3.40.366.10">
    <property type="entry name" value="Malonyl-Coenzyme A Acyl Carrier Protein, domain 2"/>
    <property type="match status" value="1"/>
</dbReference>
<comment type="caution">
    <text evidence="6">The sequence shown here is derived from an EMBL/GenBank/DDBJ whole genome shotgun (WGS) entry which is preliminary data.</text>
</comment>
<dbReference type="SUPFAM" id="SSF52151">
    <property type="entry name" value="FabD/lysophospholipase-like"/>
    <property type="match status" value="1"/>
</dbReference>
<keyword evidence="2" id="KW-0808">Transferase</keyword>
<dbReference type="EC" id="2.3.1.39" evidence="1"/>
<dbReference type="PANTHER" id="PTHR42681:SF1">
    <property type="entry name" value="MALONYL-COA-ACYL CARRIER PROTEIN TRANSACYLASE, MITOCHONDRIAL"/>
    <property type="match status" value="1"/>
</dbReference>
<dbReference type="PANTHER" id="PTHR42681">
    <property type="entry name" value="MALONYL-COA-ACYL CARRIER PROTEIN TRANSACYLASE, MITOCHONDRIAL"/>
    <property type="match status" value="1"/>
</dbReference>
<protein>
    <recommendedName>
        <fullName evidence="1">[acyl-carrier-protein] S-malonyltransferase</fullName>
        <ecNumber evidence="1">2.3.1.39</ecNumber>
    </recommendedName>
</protein>
<evidence type="ECO:0000256" key="4">
    <source>
        <dbReference type="ARBA" id="ARBA00048462"/>
    </source>
</evidence>
<evidence type="ECO:0000256" key="3">
    <source>
        <dbReference type="ARBA" id="ARBA00023315"/>
    </source>
</evidence>
<dbReference type="InterPro" id="IPR016036">
    <property type="entry name" value="Malonyl_transacylase_ACP-bd"/>
</dbReference>
<dbReference type="InterPro" id="IPR014043">
    <property type="entry name" value="Acyl_transferase_dom"/>
</dbReference>
<dbReference type="SMART" id="SM00827">
    <property type="entry name" value="PKS_AT"/>
    <property type="match status" value="1"/>
</dbReference>
<accession>A0ABS7FSQ7</accession>
<gene>
    <name evidence="6" type="ORF">K1Y72_09295</name>
</gene>
<evidence type="ECO:0000313" key="7">
    <source>
        <dbReference type="Proteomes" id="UP000774570"/>
    </source>
</evidence>